<evidence type="ECO:0000313" key="2">
    <source>
        <dbReference type="Proteomes" id="UP001186974"/>
    </source>
</evidence>
<reference evidence="1" key="1">
    <citation type="submission" date="2024-09" db="EMBL/GenBank/DDBJ databases">
        <title>Black Yeasts Isolated from many extreme environments.</title>
        <authorList>
            <person name="Coleine C."/>
            <person name="Stajich J.E."/>
            <person name="Selbmann L."/>
        </authorList>
    </citation>
    <scope>NUCLEOTIDE SEQUENCE</scope>
    <source>
        <strain evidence="1">CCFEE 5737</strain>
    </source>
</reference>
<dbReference type="EMBL" id="JAWDJW010004646">
    <property type="protein sequence ID" value="KAK3073218.1"/>
    <property type="molecule type" value="Genomic_DNA"/>
</dbReference>
<organism evidence="1 2">
    <name type="scientific">Coniosporium uncinatum</name>
    <dbReference type="NCBI Taxonomy" id="93489"/>
    <lineage>
        <taxon>Eukaryota</taxon>
        <taxon>Fungi</taxon>
        <taxon>Dikarya</taxon>
        <taxon>Ascomycota</taxon>
        <taxon>Pezizomycotina</taxon>
        <taxon>Dothideomycetes</taxon>
        <taxon>Dothideomycetes incertae sedis</taxon>
        <taxon>Coniosporium</taxon>
    </lineage>
</organism>
<feature type="non-terminal residue" evidence="1">
    <location>
        <position position="1"/>
    </location>
</feature>
<dbReference type="Proteomes" id="UP001186974">
    <property type="component" value="Unassembled WGS sequence"/>
</dbReference>
<name>A0ACC3DH97_9PEZI</name>
<accession>A0ACC3DH97</accession>
<gene>
    <name evidence="1" type="ORF">LTS18_014476</name>
</gene>
<sequence>YGTPKNIPYGPPKAFQYGGYYAPAAVPAPSSLEPKRKKPFQGRELRIYKSKRRPDEFLVKCLEFIENNRPEHMANGITPNPGRIQHQKIFDFRTVSCGVWDFKNSELVFTPCSDDRKKGALIFGQRSLVLLLQPNEKDNETCRVDISYFNIDSITTGDDDNPTVTLTLKHAPQIYRMIGIADALRDLSINGPNGVLQSSALEAGKIRISAMSENHSSVAGNCFVYRLALTKYYEVSKVAELLSDNSRYPSVIAWPTPLNRQKHTYEEDYAALVDSIGNIARYGTLEWPLRFQIQRLADNGYMSPRKVMQILPHIAEIAKESGWIAAAEAVQLRKYLARKLPRKLPRKSTKSKRWRKSCATMQESTTAARLYTTSVGSMSMLS</sequence>
<protein>
    <submittedName>
        <fullName evidence="1">Uncharacterized protein</fullName>
    </submittedName>
</protein>
<keyword evidence="2" id="KW-1185">Reference proteome</keyword>
<comment type="caution">
    <text evidence="1">The sequence shown here is derived from an EMBL/GenBank/DDBJ whole genome shotgun (WGS) entry which is preliminary data.</text>
</comment>
<evidence type="ECO:0000313" key="1">
    <source>
        <dbReference type="EMBL" id="KAK3073218.1"/>
    </source>
</evidence>
<proteinExistence type="predicted"/>